<reference evidence="1 2" key="1">
    <citation type="submission" date="2020-09" db="EMBL/GenBank/DDBJ databases">
        <title>De no assembly of potato wild relative species, Solanum commersonii.</title>
        <authorList>
            <person name="Cho K."/>
        </authorList>
    </citation>
    <scope>NUCLEOTIDE SEQUENCE [LARGE SCALE GENOMIC DNA]</scope>
    <source>
        <strain evidence="1">LZ3.2</strain>
        <tissue evidence="1">Leaf</tissue>
    </source>
</reference>
<evidence type="ECO:0000313" key="2">
    <source>
        <dbReference type="Proteomes" id="UP000824120"/>
    </source>
</evidence>
<dbReference type="EMBL" id="JACXVP010000004">
    <property type="protein sequence ID" value="KAG5609282.1"/>
    <property type="molecule type" value="Genomic_DNA"/>
</dbReference>
<evidence type="ECO:0000313" key="1">
    <source>
        <dbReference type="EMBL" id="KAG5609282.1"/>
    </source>
</evidence>
<dbReference type="AlphaFoldDB" id="A0A9J5Z9F1"/>
<dbReference type="Proteomes" id="UP000824120">
    <property type="component" value="Chromosome 4"/>
</dbReference>
<sequence>MGNLEMLNGKWEIPSSVTLEVNSINRLRDLMTVRVQHSLREGIVEFNHFQEVPSAGKTIINADKYGLPHLRISQSNIL</sequence>
<protein>
    <submittedName>
        <fullName evidence="1">Uncharacterized protein</fullName>
    </submittedName>
</protein>
<proteinExistence type="predicted"/>
<gene>
    <name evidence="1" type="ORF">H5410_020563</name>
</gene>
<accession>A0A9J5Z9F1</accession>
<dbReference type="OrthoDB" id="1300727at2759"/>
<keyword evidence="2" id="KW-1185">Reference proteome</keyword>
<organism evidence="1 2">
    <name type="scientific">Solanum commersonii</name>
    <name type="common">Commerson's wild potato</name>
    <name type="synonym">Commerson's nightshade</name>
    <dbReference type="NCBI Taxonomy" id="4109"/>
    <lineage>
        <taxon>Eukaryota</taxon>
        <taxon>Viridiplantae</taxon>
        <taxon>Streptophyta</taxon>
        <taxon>Embryophyta</taxon>
        <taxon>Tracheophyta</taxon>
        <taxon>Spermatophyta</taxon>
        <taxon>Magnoliopsida</taxon>
        <taxon>eudicotyledons</taxon>
        <taxon>Gunneridae</taxon>
        <taxon>Pentapetalae</taxon>
        <taxon>asterids</taxon>
        <taxon>lamiids</taxon>
        <taxon>Solanales</taxon>
        <taxon>Solanaceae</taxon>
        <taxon>Solanoideae</taxon>
        <taxon>Solaneae</taxon>
        <taxon>Solanum</taxon>
    </lineage>
</organism>
<name>A0A9J5Z9F1_SOLCO</name>
<comment type="caution">
    <text evidence="1">The sequence shown here is derived from an EMBL/GenBank/DDBJ whole genome shotgun (WGS) entry which is preliminary data.</text>
</comment>